<keyword evidence="14" id="KW-1207">Sterol metabolism</keyword>
<dbReference type="GO" id="GO:0005789">
    <property type="term" value="C:endoplasmic reticulum membrane"/>
    <property type="evidence" value="ECO:0007669"/>
    <property type="project" value="TreeGrafter"/>
</dbReference>
<comment type="caution">
    <text evidence="19">The sequence shown here is derived from an EMBL/GenBank/DDBJ whole genome shotgun (WGS) entry which is preliminary data.</text>
</comment>
<keyword evidence="4" id="KW-0153">Cholesterol metabolism</keyword>
<keyword evidence="10" id="KW-0560">Oxidoreductase</keyword>
<evidence type="ECO:0000256" key="5">
    <source>
        <dbReference type="ARBA" id="ARBA00022692"/>
    </source>
</evidence>
<evidence type="ECO:0000256" key="7">
    <source>
        <dbReference type="ARBA" id="ARBA00022857"/>
    </source>
</evidence>
<keyword evidence="7" id="KW-0521">NADP</keyword>
<keyword evidence="5 18" id="KW-0812">Transmembrane</keyword>
<feature type="transmembrane region" description="Helical" evidence="18">
    <location>
        <begin position="140"/>
        <end position="160"/>
    </location>
</feature>
<keyword evidence="9 18" id="KW-1133">Transmembrane helix</keyword>
<feature type="transmembrane region" description="Helical" evidence="18">
    <location>
        <begin position="294"/>
        <end position="316"/>
    </location>
</feature>
<dbReference type="Proteomes" id="UP000247409">
    <property type="component" value="Unassembled WGS sequence"/>
</dbReference>
<dbReference type="EMBL" id="NBIV01000010">
    <property type="protein sequence ID" value="PXF48944.1"/>
    <property type="molecule type" value="Genomic_DNA"/>
</dbReference>
<feature type="transmembrane region" description="Helical" evidence="18">
    <location>
        <begin position="225"/>
        <end position="244"/>
    </location>
</feature>
<dbReference type="PANTHER" id="PTHR21257:SF38">
    <property type="entry name" value="7-DEHYDROCHOLESTEROL REDUCTASE"/>
    <property type="match status" value="1"/>
</dbReference>
<keyword evidence="12" id="KW-0443">Lipid metabolism</keyword>
<evidence type="ECO:0000256" key="3">
    <source>
        <dbReference type="ARBA" id="ARBA00022516"/>
    </source>
</evidence>
<evidence type="ECO:0000256" key="9">
    <source>
        <dbReference type="ARBA" id="ARBA00022989"/>
    </source>
</evidence>
<evidence type="ECO:0000313" key="20">
    <source>
        <dbReference type="Proteomes" id="UP000247409"/>
    </source>
</evidence>
<dbReference type="GO" id="GO:0006695">
    <property type="term" value="P:cholesterol biosynthetic process"/>
    <property type="evidence" value="ECO:0007669"/>
    <property type="project" value="UniProtKB-KW"/>
</dbReference>
<evidence type="ECO:0000256" key="1">
    <source>
        <dbReference type="ARBA" id="ARBA00004141"/>
    </source>
</evidence>
<keyword evidence="11" id="KW-0756">Sterol biosynthesis</keyword>
<organism evidence="19 20">
    <name type="scientific">Gracilariopsis chorda</name>
    <dbReference type="NCBI Taxonomy" id="448386"/>
    <lineage>
        <taxon>Eukaryota</taxon>
        <taxon>Rhodophyta</taxon>
        <taxon>Florideophyceae</taxon>
        <taxon>Rhodymeniophycidae</taxon>
        <taxon>Gracilariales</taxon>
        <taxon>Gracilariaceae</taxon>
        <taxon>Gracilariopsis</taxon>
    </lineage>
</organism>
<evidence type="ECO:0000256" key="17">
    <source>
        <dbReference type="ARBA" id="ARBA00042688"/>
    </source>
</evidence>
<dbReference type="GO" id="GO:0016132">
    <property type="term" value="P:brassinosteroid biosynthetic process"/>
    <property type="evidence" value="ECO:0007669"/>
    <property type="project" value="TreeGrafter"/>
</dbReference>
<keyword evidence="20" id="KW-1185">Reference proteome</keyword>
<keyword evidence="8" id="KW-0752">Steroid biosynthesis</keyword>
<comment type="similarity">
    <text evidence="2">Belongs to the ERG4/ERG24 family.</text>
</comment>
<feature type="transmembrane region" description="Helical" evidence="18">
    <location>
        <begin position="21"/>
        <end position="41"/>
    </location>
</feature>
<dbReference type="GO" id="GO:0047598">
    <property type="term" value="F:7-dehydrocholesterol reductase activity"/>
    <property type="evidence" value="ECO:0007669"/>
    <property type="project" value="UniProtKB-EC"/>
</dbReference>
<protein>
    <recommendedName>
        <fullName evidence="16">7-dehydrocholesterol reductase</fullName>
        <ecNumber evidence="16">1.3.1.21</ecNumber>
    </recommendedName>
    <alternativeName>
        <fullName evidence="17">Sterol Delta(7)-reductase</fullName>
    </alternativeName>
</protein>
<feature type="transmembrane region" description="Helical" evidence="18">
    <location>
        <begin position="71"/>
        <end position="89"/>
    </location>
</feature>
<feature type="transmembrane region" description="Helical" evidence="18">
    <location>
        <begin position="264"/>
        <end position="287"/>
    </location>
</feature>
<keyword evidence="3" id="KW-0444">Lipid biosynthesis</keyword>
<evidence type="ECO:0000256" key="8">
    <source>
        <dbReference type="ARBA" id="ARBA00022955"/>
    </source>
</evidence>
<evidence type="ECO:0000256" key="13">
    <source>
        <dbReference type="ARBA" id="ARBA00023136"/>
    </source>
</evidence>
<evidence type="ECO:0000256" key="12">
    <source>
        <dbReference type="ARBA" id="ARBA00023098"/>
    </source>
</evidence>
<evidence type="ECO:0000313" key="19">
    <source>
        <dbReference type="EMBL" id="PXF48944.1"/>
    </source>
</evidence>
<accession>A0A2V3J3I9</accession>
<dbReference type="Pfam" id="PF01222">
    <property type="entry name" value="ERG4_ERG24"/>
    <property type="match status" value="1"/>
</dbReference>
<evidence type="ECO:0000256" key="11">
    <source>
        <dbReference type="ARBA" id="ARBA00023011"/>
    </source>
</evidence>
<evidence type="ECO:0000256" key="2">
    <source>
        <dbReference type="ARBA" id="ARBA00005402"/>
    </source>
</evidence>
<feature type="transmembrane region" description="Helical" evidence="18">
    <location>
        <begin position="110"/>
        <end position="128"/>
    </location>
</feature>
<sequence>MVPAQQQQQQQQQSASFFRTNVVPLALMIVSPPAVQLVWVICYHYHGNALKALTAAPSHVWSNFPSMSTRAATLIVLFVTAQLVLLRLIPGPTFTAIPTPMGNQPQYKLNGVRTFIVTHAVLLCAYYLELFQFSVLYHSFGGMLAVLNGSALVITVLLYVRGLYFPTNSDSGRTAYGFIWDLWHGTELHPELFGVSLKQLVNCRFAMMGWSVAIVSFCGTQYEQFGFVSSSMLVSTALQLVYIVKFFVWEAGYFNSVDIIHDRFGFYIFWGCSAFLPSIYTLTSYYLTMHPMQWGVLPTAAMLATGLLAVACNFWADYQRQVFRASEGRCTVWGKRARMIEASYVTGDGKRRRSLLLASGWWGVSRHINYVFEICVALCWSVPAGASALMPYVYVLFLSVLLTDRAYRDEQRCAAKYGRYYEQYCTLVPYRMLPFVY</sequence>
<evidence type="ECO:0000256" key="15">
    <source>
        <dbReference type="ARBA" id="ARBA00023221"/>
    </source>
</evidence>
<keyword evidence="6" id="KW-0152">Cholesterol biosynthesis</keyword>
<evidence type="ECO:0000256" key="4">
    <source>
        <dbReference type="ARBA" id="ARBA00022548"/>
    </source>
</evidence>
<evidence type="ECO:0000256" key="10">
    <source>
        <dbReference type="ARBA" id="ARBA00023002"/>
    </source>
</evidence>
<evidence type="ECO:0000256" key="18">
    <source>
        <dbReference type="SAM" id="Phobius"/>
    </source>
</evidence>
<reference evidence="19 20" key="1">
    <citation type="journal article" date="2018" name="Mol. Biol. Evol.">
        <title>Analysis of the draft genome of the red seaweed Gracilariopsis chorda provides insights into genome size evolution in Rhodophyta.</title>
        <authorList>
            <person name="Lee J."/>
            <person name="Yang E.C."/>
            <person name="Graf L."/>
            <person name="Yang J.H."/>
            <person name="Qiu H."/>
            <person name="Zel Zion U."/>
            <person name="Chan C.X."/>
            <person name="Stephens T.G."/>
            <person name="Weber A.P.M."/>
            <person name="Boo G.H."/>
            <person name="Boo S.M."/>
            <person name="Kim K.M."/>
            <person name="Shin Y."/>
            <person name="Jung M."/>
            <person name="Lee S.J."/>
            <person name="Yim H.S."/>
            <person name="Lee J.H."/>
            <person name="Bhattacharya D."/>
            <person name="Yoon H.S."/>
        </authorList>
    </citation>
    <scope>NUCLEOTIDE SEQUENCE [LARGE SCALE GENOMIC DNA]</scope>
    <source>
        <strain evidence="19 20">SKKU-2015</strain>
        <tissue evidence="19">Whole body</tissue>
    </source>
</reference>
<dbReference type="EC" id="1.3.1.21" evidence="16"/>
<dbReference type="PANTHER" id="PTHR21257">
    <property type="entry name" value="DELTA(14)-STEROL REDUCTASE"/>
    <property type="match status" value="1"/>
</dbReference>
<proteinExistence type="inferred from homology"/>
<evidence type="ECO:0000256" key="6">
    <source>
        <dbReference type="ARBA" id="ARBA00022778"/>
    </source>
</evidence>
<evidence type="ECO:0000256" key="16">
    <source>
        <dbReference type="ARBA" id="ARBA00038851"/>
    </source>
</evidence>
<feature type="transmembrane region" description="Helical" evidence="18">
    <location>
        <begin position="370"/>
        <end position="402"/>
    </location>
</feature>
<name>A0A2V3J3I9_9FLOR</name>
<gene>
    <name evidence="19" type="ORF">BWQ96_01286</name>
</gene>
<keyword evidence="15" id="KW-0753">Steroid metabolism</keyword>
<dbReference type="STRING" id="448386.A0A2V3J3I9"/>
<evidence type="ECO:0000256" key="14">
    <source>
        <dbReference type="ARBA" id="ARBA00023166"/>
    </source>
</evidence>
<dbReference type="InterPro" id="IPR001171">
    <property type="entry name" value="ERG24_DHCR-like"/>
</dbReference>
<keyword evidence="13 18" id="KW-0472">Membrane</keyword>
<dbReference type="AlphaFoldDB" id="A0A2V3J3I9"/>
<dbReference type="Gene3D" id="1.20.120.1630">
    <property type="match status" value="1"/>
</dbReference>
<dbReference type="OrthoDB" id="5326588at2759"/>
<comment type="subcellular location">
    <subcellularLocation>
        <location evidence="1">Membrane</location>
        <topology evidence="1">Multi-pass membrane protein</topology>
    </subcellularLocation>
</comment>